<keyword evidence="7" id="KW-0175">Coiled coil</keyword>
<keyword evidence="4" id="KW-0256">Endoplasmic reticulum</keyword>
<keyword evidence="14" id="KW-1185">Reference proteome</keyword>
<feature type="transmembrane region" description="Helical" evidence="11">
    <location>
        <begin position="210"/>
        <end position="231"/>
    </location>
</feature>
<evidence type="ECO:0000256" key="2">
    <source>
        <dbReference type="ARBA" id="ARBA00022448"/>
    </source>
</evidence>
<dbReference type="EMBL" id="WTXG01000320">
    <property type="protein sequence ID" value="KAI0289406.1"/>
    <property type="molecule type" value="Genomic_DNA"/>
</dbReference>
<dbReference type="GO" id="GO:0031201">
    <property type="term" value="C:SNARE complex"/>
    <property type="evidence" value="ECO:0007669"/>
    <property type="project" value="TreeGrafter"/>
</dbReference>
<organism evidence="13 14">
    <name type="scientific">Multifurca ochricompacta</name>
    <dbReference type="NCBI Taxonomy" id="376703"/>
    <lineage>
        <taxon>Eukaryota</taxon>
        <taxon>Fungi</taxon>
        <taxon>Dikarya</taxon>
        <taxon>Basidiomycota</taxon>
        <taxon>Agaricomycotina</taxon>
        <taxon>Agaricomycetes</taxon>
        <taxon>Russulales</taxon>
        <taxon>Russulaceae</taxon>
        <taxon>Multifurca</taxon>
    </lineage>
</organism>
<keyword evidence="8 11" id="KW-0472">Membrane</keyword>
<evidence type="ECO:0000256" key="11">
    <source>
        <dbReference type="SAM" id="Phobius"/>
    </source>
</evidence>
<comment type="subcellular location">
    <subcellularLocation>
        <location evidence="1">Endoplasmic reticulum membrane</location>
        <topology evidence="1">Single-pass type IV membrane protein</topology>
    </subcellularLocation>
</comment>
<dbReference type="Proteomes" id="UP001203297">
    <property type="component" value="Unassembled WGS sequence"/>
</dbReference>
<sequence>MPPLPLTFDDDTNVSIASIQRRQNDLRDFQIPRLRGCSESLAIQQQCAAELREDLETITRLVDALDETVDLQRSEGSRKGLRGIIQGLRADLLQLRKDMRAALLASKRAIDSKASSNREELLRSSVMNQTKTSEGKTTEDAVMQAQGDVTDALRRTMALMQSELERSVLSTQMLEASTASLKATSSTQDVLTGLLGTSKQLVTALEKADWLDRMLIFAALTFFALVILFILKQRIVDRGLRIAFWWTRFLPSWDWSEPRLGVKESALKGTTSTQSVVATASSIIASTATALVSQVAHAAGSEWNEPGEHASDTSDTLSHVSSRLDTADSGSFPVISTTTATTSTAPSKSVHDEL</sequence>
<evidence type="ECO:0000256" key="6">
    <source>
        <dbReference type="ARBA" id="ARBA00022989"/>
    </source>
</evidence>
<protein>
    <submittedName>
        <fullName evidence="13">Sec20-domain-containing protein</fullName>
    </submittedName>
</protein>
<dbReference type="InterPro" id="IPR056173">
    <property type="entry name" value="Sec20_C"/>
</dbReference>
<keyword evidence="2" id="KW-0813">Transport</keyword>
<evidence type="ECO:0000313" key="14">
    <source>
        <dbReference type="Proteomes" id="UP001203297"/>
    </source>
</evidence>
<dbReference type="PANTHER" id="PTHR12825">
    <property type="entry name" value="BNIP1-RELATED"/>
    <property type="match status" value="1"/>
</dbReference>
<feature type="domain" description="Sec20 C-terminal" evidence="12">
    <location>
        <begin position="146"/>
        <end position="235"/>
    </location>
</feature>
<evidence type="ECO:0000256" key="3">
    <source>
        <dbReference type="ARBA" id="ARBA00022692"/>
    </source>
</evidence>
<dbReference type="InterPro" id="IPR005606">
    <property type="entry name" value="Sec20"/>
</dbReference>
<dbReference type="AlphaFoldDB" id="A0AAD4QDZ1"/>
<dbReference type="PANTHER" id="PTHR12825:SF0">
    <property type="entry name" value="VESICLE TRANSPORT PROTEIN SEC20"/>
    <property type="match status" value="1"/>
</dbReference>
<dbReference type="GO" id="GO:0005484">
    <property type="term" value="F:SNAP receptor activity"/>
    <property type="evidence" value="ECO:0007669"/>
    <property type="project" value="InterPro"/>
</dbReference>
<evidence type="ECO:0000256" key="5">
    <source>
        <dbReference type="ARBA" id="ARBA00022892"/>
    </source>
</evidence>
<keyword evidence="6 11" id="KW-1133">Transmembrane helix</keyword>
<evidence type="ECO:0000256" key="7">
    <source>
        <dbReference type="ARBA" id="ARBA00023054"/>
    </source>
</evidence>
<evidence type="ECO:0000313" key="13">
    <source>
        <dbReference type="EMBL" id="KAI0289406.1"/>
    </source>
</evidence>
<evidence type="ECO:0000259" key="12">
    <source>
        <dbReference type="Pfam" id="PF03908"/>
    </source>
</evidence>
<evidence type="ECO:0000256" key="9">
    <source>
        <dbReference type="ARBA" id="ARBA00037934"/>
    </source>
</evidence>
<dbReference type="GO" id="GO:0005789">
    <property type="term" value="C:endoplasmic reticulum membrane"/>
    <property type="evidence" value="ECO:0007669"/>
    <property type="project" value="UniProtKB-SubCell"/>
</dbReference>
<dbReference type="Pfam" id="PF03908">
    <property type="entry name" value="Sec20"/>
    <property type="match status" value="1"/>
</dbReference>
<dbReference type="GO" id="GO:0006890">
    <property type="term" value="P:retrograde vesicle-mediated transport, Golgi to endoplasmic reticulum"/>
    <property type="evidence" value="ECO:0007669"/>
    <property type="project" value="InterPro"/>
</dbReference>
<keyword evidence="5" id="KW-0931">ER-Golgi transport</keyword>
<proteinExistence type="inferred from homology"/>
<accession>A0AAD4QDZ1</accession>
<feature type="compositionally biased region" description="Low complexity" evidence="10">
    <location>
        <begin position="336"/>
        <end position="345"/>
    </location>
</feature>
<evidence type="ECO:0000256" key="4">
    <source>
        <dbReference type="ARBA" id="ARBA00022824"/>
    </source>
</evidence>
<comment type="caution">
    <text evidence="13">The sequence shown here is derived from an EMBL/GenBank/DDBJ whole genome shotgun (WGS) entry which is preliminary data.</text>
</comment>
<gene>
    <name evidence="13" type="ORF">B0F90DRAFT_1826315</name>
</gene>
<keyword evidence="3 11" id="KW-0812">Transmembrane</keyword>
<comment type="similarity">
    <text evidence="9">Belongs to the SEC20 family.</text>
</comment>
<evidence type="ECO:0000256" key="8">
    <source>
        <dbReference type="ARBA" id="ARBA00023136"/>
    </source>
</evidence>
<feature type="region of interest" description="Disordered" evidence="10">
    <location>
        <begin position="335"/>
        <end position="354"/>
    </location>
</feature>
<name>A0AAD4QDZ1_9AGAM</name>
<evidence type="ECO:0000256" key="10">
    <source>
        <dbReference type="SAM" id="MobiDB-lite"/>
    </source>
</evidence>
<reference evidence="13" key="1">
    <citation type="journal article" date="2022" name="New Phytol.">
        <title>Evolutionary transition to the ectomycorrhizal habit in the genomes of a hyperdiverse lineage of mushroom-forming fungi.</title>
        <authorList>
            <person name="Looney B."/>
            <person name="Miyauchi S."/>
            <person name="Morin E."/>
            <person name="Drula E."/>
            <person name="Courty P.E."/>
            <person name="Kohler A."/>
            <person name="Kuo A."/>
            <person name="LaButti K."/>
            <person name="Pangilinan J."/>
            <person name="Lipzen A."/>
            <person name="Riley R."/>
            <person name="Andreopoulos W."/>
            <person name="He G."/>
            <person name="Johnson J."/>
            <person name="Nolan M."/>
            <person name="Tritt A."/>
            <person name="Barry K.W."/>
            <person name="Grigoriev I.V."/>
            <person name="Nagy L.G."/>
            <person name="Hibbett D."/>
            <person name="Henrissat B."/>
            <person name="Matheny P.B."/>
            <person name="Labbe J."/>
            <person name="Martin F.M."/>
        </authorList>
    </citation>
    <scope>NUCLEOTIDE SEQUENCE</scope>
    <source>
        <strain evidence="13">BPL690</strain>
    </source>
</reference>
<evidence type="ECO:0000256" key="1">
    <source>
        <dbReference type="ARBA" id="ARBA00004163"/>
    </source>
</evidence>